<protein>
    <submittedName>
        <fullName evidence="1">Uncharacterized protein</fullName>
    </submittedName>
</protein>
<organism evidence="1 2">
    <name type="scientific">Brooklawnia cerclae</name>
    <dbReference type="NCBI Taxonomy" id="349934"/>
    <lineage>
        <taxon>Bacteria</taxon>
        <taxon>Bacillati</taxon>
        <taxon>Actinomycetota</taxon>
        <taxon>Actinomycetes</taxon>
        <taxon>Propionibacteriales</taxon>
        <taxon>Propionibacteriaceae</taxon>
        <taxon>Brooklawnia</taxon>
    </lineage>
</organism>
<evidence type="ECO:0000313" key="1">
    <source>
        <dbReference type="EMBL" id="NIH58489.1"/>
    </source>
</evidence>
<reference evidence="1 2" key="1">
    <citation type="submission" date="2020-02" db="EMBL/GenBank/DDBJ databases">
        <title>Sequencing the genomes of 1000 actinobacteria strains.</title>
        <authorList>
            <person name="Klenk H.-P."/>
        </authorList>
    </citation>
    <scope>NUCLEOTIDE SEQUENCE [LARGE SCALE GENOMIC DNA]</scope>
    <source>
        <strain evidence="1 2">DSM 19609</strain>
    </source>
</reference>
<evidence type="ECO:0000313" key="2">
    <source>
        <dbReference type="Proteomes" id="UP000749311"/>
    </source>
</evidence>
<dbReference type="RefSeq" id="WP_167171035.1">
    <property type="nucleotide sequence ID" value="NZ_BAAAOO010000001.1"/>
</dbReference>
<gene>
    <name evidence="1" type="ORF">FB473_003184</name>
</gene>
<sequence length="63" mass="6860">MTATRAPHPVLLSITAADLTVAAVVLGERARVTGNQRMARLAERLDRAAGRVWACEQDEKEES</sequence>
<name>A0ABX0SJA8_9ACTN</name>
<comment type="caution">
    <text evidence="1">The sequence shown here is derived from an EMBL/GenBank/DDBJ whole genome shotgun (WGS) entry which is preliminary data.</text>
</comment>
<proteinExistence type="predicted"/>
<accession>A0ABX0SJA8</accession>
<dbReference type="EMBL" id="JAAMOZ010000003">
    <property type="protein sequence ID" value="NIH58489.1"/>
    <property type="molecule type" value="Genomic_DNA"/>
</dbReference>
<keyword evidence="2" id="KW-1185">Reference proteome</keyword>
<dbReference type="Proteomes" id="UP000749311">
    <property type="component" value="Unassembled WGS sequence"/>
</dbReference>